<name>A0A9D1LNI5_9FIRM</name>
<dbReference type="EMBL" id="DVMV01000015">
    <property type="protein sequence ID" value="HIU45122.1"/>
    <property type="molecule type" value="Genomic_DNA"/>
</dbReference>
<evidence type="ECO:0000313" key="4">
    <source>
        <dbReference type="Proteomes" id="UP000824070"/>
    </source>
</evidence>
<proteinExistence type="predicted"/>
<dbReference type="Proteomes" id="UP000824070">
    <property type="component" value="Unassembled WGS sequence"/>
</dbReference>
<evidence type="ECO:0000313" key="3">
    <source>
        <dbReference type="EMBL" id="HIU45122.1"/>
    </source>
</evidence>
<feature type="chain" id="PRO_5039433908" description="AsmA-like C-terminal domain-containing protein" evidence="2">
    <location>
        <begin position="28"/>
        <end position="1107"/>
    </location>
</feature>
<evidence type="ECO:0008006" key="5">
    <source>
        <dbReference type="Google" id="ProtNLM"/>
    </source>
</evidence>
<evidence type="ECO:0000256" key="1">
    <source>
        <dbReference type="SAM" id="MobiDB-lite"/>
    </source>
</evidence>
<feature type="region of interest" description="Disordered" evidence="1">
    <location>
        <begin position="30"/>
        <end position="49"/>
    </location>
</feature>
<protein>
    <recommendedName>
        <fullName evidence="5">AsmA-like C-terminal domain-containing protein</fullName>
    </recommendedName>
</protein>
<reference evidence="3" key="2">
    <citation type="journal article" date="2021" name="PeerJ">
        <title>Extensive microbial diversity within the chicken gut microbiome revealed by metagenomics and culture.</title>
        <authorList>
            <person name="Gilroy R."/>
            <person name="Ravi A."/>
            <person name="Getino M."/>
            <person name="Pursley I."/>
            <person name="Horton D.L."/>
            <person name="Alikhan N.F."/>
            <person name="Baker D."/>
            <person name="Gharbi K."/>
            <person name="Hall N."/>
            <person name="Watson M."/>
            <person name="Adriaenssens E.M."/>
            <person name="Foster-Nyarko E."/>
            <person name="Jarju S."/>
            <person name="Secka A."/>
            <person name="Antonio M."/>
            <person name="Oren A."/>
            <person name="Chaudhuri R.R."/>
            <person name="La Ragione R."/>
            <person name="Hildebrand F."/>
            <person name="Pallen M.J."/>
        </authorList>
    </citation>
    <scope>NUCLEOTIDE SEQUENCE</scope>
    <source>
        <strain evidence="3">ChiGjej1B1-22543</strain>
    </source>
</reference>
<gene>
    <name evidence="3" type="ORF">IAC52_02365</name>
</gene>
<keyword evidence="2" id="KW-0732">Signal</keyword>
<comment type="caution">
    <text evidence="3">The sequence shown here is derived from an EMBL/GenBank/DDBJ whole genome shotgun (WGS) entry which is preliminary data.</text>
</comment>
<feature type="signal peptide" evidence="2">
    <location>
        <begin position="1"/>
        <end position="27"/>
    </location>
</feature>
<dbReference type="AlphaFoldDB" id="A0A9D1LNI5"/>
<evidence type="ECO:0000256" key="2">
    <source>
        <dbReference type="SAM" id="SignalP"/>
    </source>
</evidence>
<sequence length="1107" mass="119330">MKEKRKLKASGLPLLLAVCAFGLSSFGSPGPVKTGPNDDESTPGQSCPGGFDYDESHFKQATTEALMDGINLHADHGSVLLPTNESIAFDGAKLDIAISSLSLHGLSLNVFAPLVYGGRTIELDASLYKDNLALKLYAKDKPTDVLLRFKTDFAKSDLLDEDGNPVIDDLTGGILQYEYGSFDYIIDVILDAIGTKAEYSFVSGSGFDFSSILSSFETITPVMGLGEEYFEMTLSGQKIGFAGDGKSNLSRIDLPSRTSASEYLELGQAKIKTSLTLSKQGCDFGLSKEESEYPDLVDSIDLIKRLAVLATDPQFGITTKGEGLKITHHQDAYDGGGIGFPRPAIDEESLLSLSSSADMRGNKVNGLDVAARLSTNGKTQALSLSIDGETAYLDLNSVLKAKSSLPIINGVIGDLSSIFGNASSSSLGGTISALLSLDDLLSPILNTEFATAIKNQDYGKLAYLLDGLSNEDGLLTVDINMANLGLQGNILLTVDSSSSALASITMQHAGASTIFFSGTIEVVDFFELPEIDQEAYVELTHLPSIADGLESFSSQRTGGFAIKGYYGQTSEDYDPNKQFLSNLTLGFGFEGNASFGLDSNKAAAYLTVYDHEQKYQNDHHLNLSYGATGHENELLFHYDSSNGDNLPEGRTNPQDKDGLNGKMGSSTFASLFDLLKGILGSKDPRFERFTSAFSSAMNTGLIHLFTNSKFLEALSTPFIKEASIGESKDRFVLDSAAFGTDEDISIELHFDQEVISEITISTGMGGKDLYLSISSIHGVIPKELDSQVDSVFSGKDDSYFTDFYSLGTLFDTLLDTFTLGTTETNFVSTYNLNGSLKLSILGIPLEVSFNSFVYLRGSEIMLYLTMEIPIVIGATGTGLGTRYINLFYYVNGAEPGFENGYVFVQRLDKHWFSSNQITFKIPGDVFLSNPLNFILANIMGMTDGVVDAIKNMKIDDTKAIHGEDLLKSYSSSGDAASPSFSFNIGLGNIPGMDILSDMSLNIGAITLNSGSMSLSKMSGSVSLISILGITFSITLQNVSGGVYRYCFDDTASVPILSSKADYQNRVVSQFYAEEFLRIASDSEGNKTYSYSDKFNSISDTTQVDNYL</sequence>
<reference evidence="3" key="1">
    <citation type="submission" date="2020-10" db="EMBL/GenBank/DDBJ databases">
        <authorList>
            <person name="Gilroy R."/>
        </authorList>
    </citation>
    <scope>NUCLEOTIDE SEQUENCE</scope>
    <source>
        <strain evidence="3">ChiGjej1B1-22543</strain>
    </source>
</reference>
<accession>A0A9D1LNI5</accession>
<feature type="region of interest" description="Disordered" evidence="1">
    <location>
        <begin position="641"/>
        <end position="660"/>
    </location>
</feature>
<organism evidence="3 4">
    <name type="scientific">Candidatus Alloenteromonas pullicola</name>
    <dbReference type="NCBI Taxonomy" id="2840784"/>
    <lineage>
        <taxon>Bacteria</taxon>
        <taxon>Bacillati</taxon>
        <taxon>Bacillota</taxon>
        <taxon>Bacillota incertae sedis</taxon>
        <taxon>Candidatus Alloenteromonas</taxon>
    </lineage>
</organism>